<comment type="caution">
    <text evidence="3">The sequence shown here is derived from an EMBL/GenBank/DDBJ whole genome shotgun (WGS) entry which is preliminary data.</text>
</comment>
<dbReference type="InterPro" id="IPR052723">
    <property type="entry name" value="Acyl-CoA_thioesterase_PaaI"/>
</dbReference>
<dbReference type="Proteomes" id="UP001422759">
    <property type="component" value="Unassembled WGS sequence"/>
</dbReference>
<keyword evidence="4" id="KW-1185">Reference proteome</keyword>
<dbReference type="InterPro" id="IPR003736">
    <property type="entry name" value="PAAI_dom"/>
</dbReference>
<evidence type="ECO:0000256" key="1">
    <source>
        <dbReference type="ARBA" id="ARBA00022801"/>
    </source>
</evidence>
<keyword evidence="1" id="KW-0378">Hydrolase</keyword>
<sequence length="143" mass="15367">MTPDPCVARARDMYARDLTCQSLGIALDEVAPGRATVSMRVAATMVNGHGTAHGGYLFLLADAAFAYACNTHGPATVAQSAQVTFLQPCAVDDELIAEAAERTRYGRYGIYDVTVRRPEGPIVAEFRGHSVMLSGRPPEPREL</sequence>
<feature type="domain" description="Thioesterase" evidence="2">
    <location>
        <begin position="49"/>
        <end position="121"/>
    </location>
</feature>
<dbReference type="PANTHER" id="PTHR42856:SF1">
    <property type="entry name" value="ACYL-COENZYME A THIOESTERASE PAAI"/>
    <property type="match status" value="1"/>
</dbReference>
<dbReference type="CDD" id="cd03443">
    <property type="entry name" value="PaaI_thioesterase"/>
    <property type="match status" value="1"/>
</dbReference>
<organism evidence="3 4">
    <name type="scientific">Kitasatospora kazusensis</name>
    <dbReference type="NCBI Taxonomy" id="407974"/>
    <lineage>
        <taxon>Bacteria</taxon>
        <taxon>Bacillati</taxon>
        <taxon>Actinomycetota</taxon>
        <taxon>Actinomycetes</taxon>
        <taxon>Kitasatosporales</taxon>
        <taxon>Streptomycetaceae</taxon>
        <taxon>Kitasatospora</taxon>
    </lineage>
</organism>
<dbReference type="SUPFAM" id="SSF54637">
    <property type="entry name" value="Thioesterase/thiol ester dehydrase-isomerase"/>
    <property type="match status" value="1"/>
</dbReference>
<dbReference type="NCBIfam" id="TIGR02286">
    <property type="entry name" value="PaaD"/>
    <property type="match status" value="1"/>
</dbReference>
<name>A0ABN2ZZL3_9ACTN</name>
<evidence type="ECO:0000259" key="2">
    <source>
        <dbReference type="Pfam" id="PF03061"/>
    </source>
</evidence>
<dbReference type="InterPro" id="IPR006683">
    <property type="entry name" value="Thioestr_dom"/>
</dbReference>
<dbReference type="InterPro" id="IPR011973">
    <property type="entry name" value="PaaD"/>
</dbReference>
<evidence type="ECO:0000313" key="3">
    <source>
        <dbReference type="EMBL" id="GAA2150909.1"/>
    </source>
</evidence>
<evidence type="ECO:0000313" key="4">
    <source>
        <dbReference type="Proteomes" id="UP001422759"/>
    </source>
</evidence>
<protein>
    <submittedName>
        <fullName evidence="3">Hydroxyphenylacetyl-CoA thioesterase PaaI</fullName>
    </submittedName>
</protein>
<dbReference type="Pfam" id="PF03061">
    <property type="entry name" value="4HBT"/>
    <property type="match status" value="1"/>
</dbReference>
<dbReference type="EMBL" id="BAAANT010000030">
    <property type="protein sequence ID" value="GAA2150909.1"/>
    <property type="molecule type" value="Genomic_DNA"/>
</dbReference>
<proteinExistence type="predicted"/>
<gene>
    <name evidence="3" type="primary">paaI</name>
    <name evidence="3" type="ORF">GCM10009760_45710</name>
</gene>
<dbReference type="NCBIfam" id="TIGR00369">
    <property type="entry name" value="unchar_dom_1"/>
    <property type="match status" value="1"/>
</dbReference>
<accession>A0ABN2ZZL3</accession>
<dbReference type="Gene3D" id="3.10.129.10">
    <property type="entry name" value="Hotdog Thioesterase"/>
    <property type="match status" value="1"/>
</dbReference>
<dbReference type="InterPro" id="IPR029069">
    <property type="entry name" value="HotDog_dom_sf"/>
</dbReference>
<dbReference type="PANTHER" id="PTHR42856">
    <property type="entry name" value="ACYL-COENZYME A THIOESTERASE PAAI"/>
    <property type="match status" value="1"/>
</dbReference>
<reference evidence="3 4" key="1">
    <citation type="journal article" date="2019" name="Int. J. Syst. Evol. Microbiol.">
        <title>The Global Catalogue of Microorganisms (GCM) 10K type strain sequencing project: providing services to taxonomists for standard genome sequencing and annotation.</title>
        <authorList>
            <consortium name="The Broad Institute Genomics Platform"/>
            <consortium name="The Broad Institute Genome Sequencing Center for Infectious Disease"/>
            <person name="Wu L."/>
            <person name="Ma J."/>
        </authorList>
    </citation>
    <scope>NUCLEOTIDE SEQUENCE [LARGE SCALE GENOMIC DNA]</scope>
    <source>
        <strain evidence="3 4">JCM 14560</strain>
    </source>
</reference>
<dbReference type="RefSeq" id="WP_344467791.1">
    <property type="nucleotide sequence ID" value="NZ_BAAANT010000030.1"/>
</dbReference>